<dbReference type="HOGENOM" id="CLU_019597_7_0_11"/>
<evidence type="ECO:0000313" key="11">
    <source>
        <dbReference type="EMBL" id="AIC91666.1"/>
    </source>
</evidence>
<feature type="domain" description="Hflx-type G" evidence="10">
    <location>
        <begin position="298"/>
        <end position="464"/>
    </location>
</feature>
<gene>
    <name evidence="6" type="primary">hflX</name>
    <name evidence="11" type="ORF">BINDI_0385</name>
</gene>
<evidence type="ECO:0000256" key="9">
    <source>
        <dbReference type="SAM" id="MobiDB-lite"/>
    </source>
</evidence>
<dbReference type="InterPro" id="IPR027417">
    <property type="entry name" value="P-loop_NTPase"/>
</dbReference>
<dbReference type="PANTHER" id="PTHR10229">
    <property type="entry name" value="GTP-BINDING PROTEIN HFLX"/>
    <property type="match status" value="1"/>
</dbReference>
<dbReference type="KEGG" id="bii:BINDI_0385"/>
<feature type="binding site" evidence="8">
    <location>
        <position position="331"/>
    </location>
    <ligand>
        <name>Mg(2+)</name>
        <dbReference type="ChEBI" id="CHEBI:18420"/>
    </ligand>
</feature>
<dbReference type="PRINTS" id="PR00326">
    <property type="entry name" value="GTP1OBG"/>
</dbReference>
<dbReference type="Gene3D" id="3.40.50.11060">
    <property type="entry name" value="GTPase HflX, N-terminal domain"/>
    <property type="match status" value="1"/>
</dbReference>
<dbReference type="CDD" id="cd01878">
    <property type="entry name" value="HflX"/>
    <property type="match status" value="1"/>
</dbReference>
<feature type="binding site" evidence="7">
    <location>
        <begin position="442"/>
        <end position="444"/>
    </location>
    <ligand>
        <name>GTP</name>
        <dbReference type="ChEBI" id="CHEBI:37565"/>
    </ligand>
</feature>
<keyword evidence="2 8" id="KW-0479">Metal-binding</keyword>
<keyword evidence="3 6" id="KW-0547">Nucleotide-binding</keyword>
<dbReference type="InterPro" id="IPR025121">
    <property type="entry name" value="GTPase_HflX_N"/>
</dbReference>
<comment type="similarity">
    <text evidence="6">Belongs to the TRAFAC class OBG-HflX-like GTPase superfamily. HflX GTPase family.</text>
</comment>
<keyword evidence="5 6" id="KW-0342">GTP-binding</keyword>
<keyword evidence="1 6" id="KW-0963">Cytoplasm</keyword>
<dbReference type="InterPro" id="IPR006073">
    <property type="entry name" value="GTP-bd"/>
</dbReference>
<dbReference type="GO" id="GO:0005525">
    <property type="term" value="F:GTP binding"/>
    <property type="evidence" value="ECO:0007669"/>
    <property type="project" value="UniProtKB-UniRule"/>
</dbReference>
<dbReference type="InterPro" id="IPR032305">
    <property type="entry name" value="GTP-bd_M"/>
</dbReference>
<comment type="cofactor">
    <cofactor evidence="8">
        <name>Mg(2+)</name>
        <dbReference type="ChEBI" id="CHEBI:18420"/>
    </cofactor>
</comment>
<dbReference type="Gene3D" id="6.10.250.2860">
    <property type="match status" value="1"/>
</dbReference>
<feature type="compositionally biased region" description="Gly residues" evidence="9">
    <location>
        <begin position="242"/>
        <end position="254"/>
    </location>
</feature>
<sequence length="518" mass="56759">MTQNHSSEDSTGIGKTDRPESSVPQFEEVSSPSSPGHVDRLTGRSDVLLEQSAGDAPQTVDQVEWEERERRNQFRHVEGLGELRDVTEVEYRKIRLERVVLIGVWSNARTRVEEAEESLRELAALAQTAGAEVLDGLLQQRAKPDPATYVGSGKARELADIVAGLEADTIIADDDLHPSQRRALEDVTKVKVVDRTALILDIFAQHATSREGKAQVELAQLEYMLPRLRGWGGSLSRQAGGQAAGQSGGIGSRGPGETKIETDRRVIRHRITRLKRQIAQMSPSREVKRGSRQRFGLPTVAVVGYTNAGKSSLTNRLTGSSELVENALFATLDTAVRRTKARDGRLYVYVDTVGFVRRLPTQLVEAFKSTLEEVAQADLILHVVDGSHPDPFGQIRAVDKVLADIEGVGSIPRILVFNKVDLMEGAARDRLSNLEPDAFLVSARSGTGIDDLRERVEDLLPKPEVHVEALMPYTSGSLLARVRQFGRVTGLDYRSDGIMLSADVDDGLAAAILKESID</sequence>
<comment type="subunit">
    <text evidence="6">Monomer. Associates with the 50S ribosomal subunit.</text>
</comment>
<evidence type="ECO:0000256" key="6">
    <source>
        <dbReference type="HAMAP-Rule" id="MF_00900"/>
    </source>
</evidence>
<proteinExistence type="inferred from homology"/>
<feature type="binding site" evidence="7">
    <location>
        <begin position="329"/>
        <end position="333"/>
    </location>
    <ligand>
        <name>GTP</name>
        <dbReference type="ChEBI" id="CHEBI:37565"/>
    </ligand>
</feature>
<dbReference type="PANTHER" id="PTHR10229:SF0">
    <property type="entry name" value="GTP-BINDING PROTEIN 6-RELATED"/>
    <property type="match status" value="1"/>
</dbReference>
<keyword evidence="4 8" id="KW-0460">Magnesium</keyword>
<dbReference type="PROSITE" id="PS51705">
    <property type="entry name" value="G_HFLX"/>
    <property type="match status" value="1"/>
</dbReference>
<organism evidence="11 12">
    <name type="scientific">Bifidobacterium [indicum] DSM 20214 = LMG 11587</name>
    <dbReference type="NCBI Taxonomy" id="1341694"/>
    <lineage>
        <taxon>Bacteria</taxon>
        <taxon>Bacillati</taxon>
        <taxon>Actinomycetota</taxon>
        <taxon>Actinomycetes</taxon>
        <taxon>Bifidobacteriales</taxon>
        <taxon>Bifidobacteriaceae</taxon>
        <taxon>Bifidobacterium</taxon>
    </lineage>
</organism>
<evidence type="ECO:0000259" key="10">
    <source>
        <dbReference type="PROSITE" id="PS51705"/>
    </source>
</evidence>
<evidence type="ECO:0000256" key="3">
    <source>
        <dbReference type="ARBA" id="ARBA00022741"/>
    </source>
</evidence>
<accession>A0A087VTK8</accession>
<evidence type="ECO:0000256" key="7">
    <source>
        <dbReference type="PIRSR" id="PIRSR006809-1"/>
    </source>
</evidence>
<evidence type="ECO:0000256" key="5">
    <source>
        <dbReference type="ARBA" id="ARBA00023134"/>
    </source>
</evidence>
<dbReference type="InterPro" id="IPR030394">
    <property type="entry name" value="G_HFLX_dom"/>
</dbReference>
<keyword evidence="12" id="KW-1185">Reference proteome</keyword>
<dbReference type="NCBIfam" id="TIGR03156">
    <property type="entry name" value="GTP_HflX"/>
    <property type="match status" value="1"/>
</dbReference>
<dbReference type="Proteomes" id="UP000028569">
    <property type="component" value="Chromosome"/>
</dbReference>
<comment type="subcellular location">
    <subcellularLocation>
        <location evidence="6">Cytoplasm</location>
    </subcellularLocation>
    <text evidence="6">May associate with membranes.</text>
</comment>
<evidence type="ECO:0000256" key="1">
    <source>
        <dbReference type="ARBA" id="ARBA00022490"/>
    </source>
</evidence>
<dbReference type="HAMAP" id="MF_00900">
    <property type="entry name" value="GTPase_HflX"/>
    <property type="match status" value="1"/>
</dbReference>
<dbReference type="FunFam" id="3.40.50.11060:FF:000001">
    <property type="entry name" value="GTPase HflX"/>
    <property type="match status" value="1"/>
</dbReference>
<feature type="binding site" evidence="7">
    <location>
        <begin position="304"/>
        <end position="311"/>
    </location>
    <ligand>
        <name>GTP</name>
        <dbReference type="ChEBI" id="CHEBI:37565"/>
    </ligand>
</feature>
<comment type="function">
    <text evidence="6">GTPase that associates with the 50S ribosomal subunit and may have a role during protein synthesis or ribosome biogenesis.</text>
</comment>
<dbReference type="EMBL" id="CP006018">
    <property type="protein sequence ID" value="AIC91666.1"/>
    <property type="molecule type" value="Genomic_DNA"/>
</dbReference>
<feature type="region of interest" description="Disordered" evidence="9">
    <location>
        <begin position="236"/>
        <end position="261"/>
    </location>
</feature>
<dbReference type="Pfam" id="PF01926">
    <property type="entry name" value="MMR_HSR1"/>
    <property type="match status" value="1"/>
</dbReference>
<protein>
    <recommendedName>
        <fullName evidence="6">GTPase HflX</fullName>
    </recommendedName>
    <alternativeName>
        <fullName evidence="6">GTP-binding protein HflX</fullName>
    </alternativeName>
</protein>
<dbReference type="InterPro" id="IPR016496">
    <property type="entry name" value="GTPase_HflX"/>
</dbReference>
<dbReference type="GO" id="GO:0003924">
    <property type="term" value="F:GTPase activity"/>
    <property type="evidence" value="ECO:0007669"/>
    <property type="project" value="UniProtKB-UniRule"/>
</dbReference>
<evidence type="ECO:0000256" key="2">
    <source>
        <dbReference type="ARBA" id="ARBA00022723"/>
    </source>
</evidence>
<feature type="region of interest" description="Disordered" evidence="9">
    <location>
        <begin position="1"/>
        <end position="60"/>
    </location>
</feature>
<evidence type="ECO:0000256" key="4">
    <source>
        <dbReference type="ARBA" id="ARBA00022842"/>
    </source>
</evidence>
<dbReference type="GO" id="GO:0005737">
    <property type="term" value="C:cytoplasm"/>
    <property type="evidence" value="ECO:0007669"/>
    <property type="project" value="UniProtKB-SubCell"/>
</dbReference>
<dbReference type="Gene3D" id="3.40.50.300">
    <property type="entry name" value="P-loop containing nucleotide triphosphate hydrolases"/>
    <property type="match status" value="1"/>
</dbReference>
<feature type="compositionally biased region" description="Polar residues" evidence="9">
    <location>
        <begin position="22"/>
        <end position="34"/>
    </location>
</feature>
<dbReference type="GO" id="GO:0046872">
    <property type="term" value="F:metal ion binding"/>
    <property type="evidence" value="ECO:0007669"/>
    <property type="project" value="UniProtKB-KW"/>
</dbReference>
<evidence type="ECO:0000313" key="12">
    <source>
        <dbReference type="Proteomes" id="UP000028569"/>
    </source>
</evidence>
<name>A0A087VTK8_9BIFI</name>
<feature type="binding site" evidence="8">
    <location>
        <position position="311"/>
    </location>
    <ligand>
        <name>Mg(2+)</name>
        <dbReference type="ChEBI" id="CHEBI:18420"/>
    </ligand>
</feature>
<dbReference type="InterPro" id="IPR042108">
    <property type="entry name" value="GTPase_HflX_N_sf"/>
</dbReference>
<feature type="binding site" evidence="7">
    <location>
        <begin position="351"/>
        <end position="354"/>
    </location>
    <ligand>
        <name>GTP</name>
        <dbReference type="ChEBI" id="CHEBI:37565"/>
    </ligand>
</feature>
<dbReference type="GO" id="GO:0043022">
    <property type="term" value="F:ribosome binding"/>
    <property type="evidence" value="ECO:0007669"/>
    <property type="project" value="TreeGrafter"/>
</dbReference>
<dbReference type="Pfam" id="PF16360">
    <property type="entry name" value="GTP-bdg_M"/>
    <property type="match status" value="1"/>
</dbReference>
<reference evidence="11 12" key="1">
    <citation type="journal article" date="2014" name="Appl. Environ. Microbiol.">
        <title>Genomic encyclopedia of type strains of the genus Bifidobacterium.</title>
        <authorList>
            <person name="Milani C."/>
            <person name="Lugli G.A."/>
            <person name="Duranti S."/>
            <person name="Turroni F."/>
            <person name="Bottacini F."/>
            <person name="Mangifesta M."/>
            <person name="Sanchez B."/>
            <person name="Viappiani A."/>
            <person name="Mancabelli L."/>
            <person name="Taminiau B."/>
            <person name="Delcenserie V."/>
            <person name="Barrangou R."/>
            <person name="Margolles A."/>
            <person name="van Sinderen D."/>
            <person name="Ventura M."/>
        </authorList>
    </citation>
    <scope>NUCLEOTIDE SEQUENCE [LARGE SCALE GENOMIC DNA]</scope>
    <source>
        <strain evidence="11 12">LMG 11587</strain>
    </source>
</reference>
<evidence type="ECO:0000256" key="8">
    <source>
        <dbReference type="PIRSR" id="PIRSR006809-2"/>
    </source>
</evidence>
<feature type="binding site" evidence="7">
    <location>
        <begin position="418"/>
        <end position="421"/>
    </location>
    <ligand>
        <name>GTP</name>
        <dbReference type="ChEBI" id="CHEBI:37565"/>
    </ligand>
</feature>
<dbReference type="PIRSF" id="PIRSF006809">
    <property type="entry name" value="GTP-binding_hflX_prd"/>
    <property type="match status" value="1"/>
</dbReference>
<dbReference type="AlphaFoldDB" id="A0A087VTK8"/>
<dbReference type="Pfam" id="PF13167">
    <property type="entry name" value="GTP-bdg_N"/>
    <property type="match status" value="1"/>
</dbReference>
<dbReference type="SUPFAM" id="SSF52540">
    <property type="entry name" value="P-loop containing nucleoside triphosphate hydrolases"/>
    <property type="match status" value="1"/>
</dbReference>